<dbReference type="CDD" id="cd02966">
    <property type="entry name" value="TlpA_like_family"/>
    <property type="match status" value="1"/>
</dbReference>
<feature type="domain" description="Thioredoxin" evidence="1">
    <location>
        <begin position="26"/>
        <end position="165"/>
    </location>
</feature>
<evidence type="ECO:0000313" key="3">
    <source>
        <dbReference type="Proteomes" id="UP001308005"/>
    </source>
</evidence>
<protein>
    <submittedName>
        <fullName evidence="2">TlpA disulfide reductase family protein</fullName>
    </submittedName>
</protein>
<dbReference type="RefSeq" id="WP_324694613.1">
    <property type="nucleotide sequence ID" value="NZ_JAYMYJ010000090.1"/>
</dbReference>
<evidence type="ECO:0000259" key="1">
    <source>
        <dbReference type="PROSITE" id="PS51352"/>
    </source>
</evidence>
<gene>
    <name evidence="2" type="ORF">VSS37_09390</name>
</gene>
<dbReference type="Proteomes" id="UP001308005">
    <property type="component" value="Unassembled WGS sequence"/>
</dbReference>
<accession>A0ABU6CWH3</accession>
<dbReference type="InterPro" id="IPR013740">
    <property type="entry name" value="Redoxin"/>
</dbReference>
<dbReference type="Gene3D" id="3.40.30.10">
    <property type="entry name" value="Glutaredoxin"/>
    <property type="match status" value="1"/>
</dbReference>
<dbReference type="SUPFAM" id="SSF52833">
    <property type="entry name" value="Thioredoxin-like"/>
    <property type="match status" value="1"/>
</dbReference>
<dbReference type="InterPro" id="IPR050553">
    <property type="entry name" value="Thioredoxin_ResA/DsbE_sf"/>
</dbReference>
<dbReference type="PANTHER" id="PTHR42852">
    <property type="entry name" value="THIOL:DISULFIDE INTERCHANGE PROTEIN DSBE"/>
    <property type="match status" value="1"/>
</dbReference>
<reference evidence="3" key="1">
    <citation type="submission" date="2023-07" db="EMBL/GenBank/DDBJ databases">
        <title>The carbon used by Thiothrix.</title>
        <authorList>
            <person name="Chen L."/>
        </authorList>
    </citation>
    <scope>NUCLEOTIDE SEQUENCE [LARGE SCALE GENOMIC DNA]</scope>
</reference>
<dbReference type="InterPro" id="IPR013766">
    <property type="entry name" value="Thioredoxin_domain"/>
</dbReference>
<dbReference type="Pfam" id="PF08534">
    <property type="entry name" value="Redoxin"/>
    <property type="match status" value="1"/>
</dbReference>
<organism evidence="2 3">
    <name type="scientific">Candidatus Thiothrix phosphatis</name>
    <dbReference type="NCBI Taxonomy" id="3112415"/>
    <lineage>
        <taxon>Bacteria</taxon>
        <taxon>Pseudomonadati</taxon>
        <taxon>Pseudomonadota</taxon>
        <taxon>Gammaproteobacteria</taxon>
        <taxon>Thiotrichales</taxon>
        <taxon>Thiotrichaceae</taxon>
        <taxon>Thiothrix</taxon>
    </lineage>
</organism>
<dbReference type="PANTHER" id="PTHR42852:SF17">
    <property type="entry name" value="THIOREDOXIN-LIKE PROTEIN HI_1115"/>
    <property type="match status" value="1"/>
</dbReference>
<evidence type="ECO:0000313" key="2">
    <source>
        <dbReference type="EMBL" id="MEB4591190.1"/>
    </source>
</evidence>
<dbReference type="PROSITE" id="PS51352">
    <property type="entry name" value="THIOREDOXIN_2"/>
    <property type="match status" value="1"/>
</dbReference>
<name>A0ABU6CWH3_9GAMM</name>
<proteinExistence type="predicted"/>
<dbReference type="InterPro" id="IPR036249">
    <property type="entry name" value="Thioredoxin-like_sf"/>
</dbReference>
<dbReference type="EMBL" id="JAYMYJ010000090">
    <property type="protein sequence ID" value="MEB4591190.1"/>
    <property type="molecule type" value="Genomic_DNA"/>
</dbReference>
<keyword evidence="3" id="KW-1185">Reference proteome</keyword>
<comment type="caution">
    <text evidence="2">The sequence shown here is derived from an EMBL/GenBank/DDBJ whole genome shotgun (WGS) entry which is preliminary data.</text>
</comment>
<sequence>MKLDIKGIAILAFIAGLAAFFLLTPGGGLKSIPPTTVQTLDGGSLSLDSLKGKPYLLTFWSTTCPGCVGEIPVLEALDHKMQGSGFRIIAVAMPYDETPAIQAMRAQKGISYTIAHDQSGELSKQFDVRVTPTSFLVGPDGKVAVQKLGEWDAAELEQKVRELMKG</sequence>